<evidence type="ECO:0000313" key="2">
    <source>
        <dbReference type="EMBL" id="USS84598.1"/>
    </source>
</evidence>
<dbReference type="Proteomes" id="UP001056707">
    <property type="component" value="Chromosome"/>
</dbReference>
<evidence type="ECO:0000313" key="3">
    <source>
        <dbReference type="Proteomes" id="UP001056707"/>
    </source>
</evidence>
<keyword evidence="1" id="KW-1133">Transmembrane helix</keyword>
<evidence type="ECO:0000256" key="1">
    <source>
        <dbReference type="SAM" id="Phobius"/>
    </source>
</evidence>
<reference evidence="2" key="1">
    <citation type="submission" date="2022-05" db="EMBL/GenBank/DDBJ databases">
        <authorList>
            <person name="Oliphant S.A."/>
            <person name="Watson-Haigh N.S."/>
            <person name="Sumby K.M."/>
            <person name="Gardner J.M."/>
            <person name="Jiranek V."/>
        </authorList>
    </citation>
    <scope>NUCLEOTIDE SEQUENCE</scope>
    <source>
        <strain evidence="2">KI16_H9</strain>
    </source>
</reference>
<dbReference type="RefSeq" id="WP_252749501.1">
    <property type="nucleotide sequence ID" value="NZ_CP097116.1"/>
</dbReference>
<name>A0ABY5BLP2_9LACO</name>
<keyword evidence="3" id="KW-1185">Reference proteome</keyword>
<sequence>MNNAICATIAEINKARYHGTLFFCVIEYTPYFLSLLFLILLAHFTWDCRAALSARIDLMAQQIKKINTMMQMPRRTMGAWLLLIPVIASQIESKDAITWTIGQLTLFSIFIT</sequence>
<accession>A0ABY5BLP2</accession>
<keyword evidence="1" id="KW-0812">Transmembrane</keyword>
<keyword evidence="1" id="KW-0472">Membrane</keyword>
<organism evidence="2 3">
    <name type="scientific">Fructilactobacillus myrtifloralis</name>
    <dbReference type="NCBI Taxonomy" id="2940301"/>
    <lineage>
        <taxon>Bacteria</taxon>
        <taxon>Bacillati</taxon>
        <taxon>Bacillota</taxon>
        <taxon>Bacilli</taxon>
        <taxon>Lactobacillales</taxon>
        <taxon>Lactobacillaceae</taxon>
        <taxon>Fructilactobacillus</taxon>
    </lineage>
</organism>
<dbReference type="EMBL" id="CP097116">
    <property type="protein sequence ID" value="USS84598.1"/>
    <property type="molecule type" value="Genomic_DNA"/>
</dbReference>
<gene>
    <name evidence="2" type="ORF">M3M35_04595</name>
</gene>
<protein>
    <submittedName>
        <fullName evidence="2">Uncharacterized protein</fullName>
    </submittedName>
</protein>
<proteinExistence type="predicted"/>
<feature type="transmembrane region" description="Helical" evidence="1">
    <location>
        <begin position="21"/>
        <end position="46"/>
    </location>
</feature>